<protein>
    <submittedName>
        <fullName evidence="1">Uncharacterized protein</fullName>
    </submittedName>
</protein>
<sequence>MRLVEVADLPDHVWNATTQHLTLPSALGDAYREMIIESGLLDAALAAGNDEDGPVGGVREEEAKRHFAQRFSSSCARVQIALVDPKGHLGEASNRLFHALAGGRVTLLDIPCGAGAATATLLLTIAALRRARVIPSLPLDVFVVGGDFSIHARNLCERLMSKIDPALRQAQIFVRHKHVEWDVCDPVSTTSLIQNWTSHGVDCDSYLVVAANFSGFLEKERKFDQAKPQLEEIFRWVGLFRSDVIWIEPQTNVAKDHFFPRLIRVFTGYLKRLFLPAKVAEQATAKSTCHCPHPLAPTHALRVNLTLMRLDRTNPR</sequence>
<dbReference type="EMBL" id="ABVL01000001">
    <property type="protein sequence ID" value="EDY22426.1"/>
    <property type="molecule type" value="Genomic_DNA"/>
</dbReference>
<dbReference type="InParanoid" id="B4CV38"/>
<dbReference type="eggNOG" id="COG2890">
    <property type="taxonomic scope" value="Bacteria"/>
</dbReference>
<keyword evidence="2" id="KW-1185">Reference proteome</keyword>
<comment type="caution">
    <text evidence="1">The sequence shown here is derived from an EMBL/GenBank/DDBJ whole genome shotgun (WGS) entry which is preliminary data.</text>
</comment>
<dbReference type="AlphaFoldDB" id="B4CV38"/>
<dbReference type="RefSeq" id="WP_006977878.1">
    <property type="nucleotide sequence ID" value="NZ_ABVL01000001.1"/>
</dbReference>
<proteinExistence type="predicted"/>
<accession>B4CV38</accession>
<organism evidence="1 2">
    <name type="scientific">Chthoniobacter flavus Ellin428</name>
    <dbReference type="NCBI Taxonomy" id="497964"/>
    <lineage>
        <taxon>Bacteria</taxon>
        <taxon>Pseudomonadati</taxon>
        <taxon>Verrucomicrobiota</taxon>
        <taxon>Spartobacteria</taxon>
        <taxon>Chthoniobacterales</taxon>
        <taxon>Chthoniobacteraceae</taxon>
        <taxon>Chthoniobacter</taxon>
    </lineage>
</organism>
<evidence type="ECO:0000313" key="2">
    <source>
        <dbReference type="Proteomes" id="UP000005824"/>
    </source>
</evidence>
<reference evidence="1 2" key="1">
    <citation type="journal article" date="2011" name="J. Bacteriol.">
        <title>Genome sequence of Chthoniobacter flavus Ellin428, an aerobic heterotrophic soil bacterium.</title>
        <authorList>
            <person name="Kant R."/>
            <person name="van Passel M.W."/>
            <person name="Palva A."/>
            <person name="Lucas S."/>
            <person name="Lapidus A."/>
            <person name="Glavina Del Rio T."/>
            <person name="Dalin E."/>
            <person name="Tice H."/>
            <person name="Bruce D."/>
            <person name="Goodwin L."/>
            <person name="Pitluck S."/>
            <person name="Larimer F.W."/>
            <person name="Land M.L."/>
            <person name="Hauser L."/>
            <person name="Sangwan P."/>
            <person name="de Vos W.M."/>
            <person name="Janssen P.H."/>
            <person name="Smidt H."/>
        </authorList>
    </citation>
    <scope>NUCLEOTIDE SEQUENCE [LARGE SCALE GENOMIC DNA]</scope>
    <source>
        <strain evidence="1 2">Ellin428</strain>
    </source>
</reference>
<name>B4CV38_9BACT</name>
<dbReference type="Proteomes" id="UP000005824">
    <property type="component" value="Unassembled WGS sequence"/>
</dbReference>
<dbReference type="STRING" id="497964.CfE428DRAFT_0551"/>
<evidence type="ECO:0000313" key="1">
    <source>
        <dbReference type="EMBL" id="EDY22426.1"/>
    </source>
</evidence>
<gene>
    <name evidence="1" type="ORF">CfE428DRAFT_0551</name>
</gene>